<dbReference type="Proteomes" id="UP001431572">
    <property type="component" value="Chromosome 1"/>
</dbReference>
<dbReference type="InterPro" id="IPR005225">
    <property type="entry name" value="Small_GTP-bd"/>
</dbReference>
<dbReference type="EMBL" id="CP128399">
    <property type="protein sequence ID" value="WJW67370.1"/>
    <property type="molecule type" value="Genomic_DNA"/>
</dbReference>
<evidence type="ECO:0000256" key="1">
    <source>
        <dbReference type="ARBA" id="ARBA00022741"/>
    </source>
</evidence>
<evidence type="ECO:0000313" key="6">
    <source>
        <dbReference type="Proteomes" id="UP001431572"/>
    </source>
</evidence>
<sequence length="166" mass="18493">MLQSIKVIVAGEKTVGKTSLVEQYTMGKFSGQYSHSLGLNVTTHIAMAGSRPVKLELWDIAGEYFERTEFYRGAAGCMLVYDVTREKTLQQLAVWNNMCRSTIPNAGIMVVGNKIDLGFRFPEKWAEIFANYAHAPHLTASARNGDNVDQIFSMLAKLAIQSIEKK</sequence>
<dbReference type="PANTHER" id="PTHR47978">
    <property type="match status" value="1"/>
</dbReference>
<dbReference type="GO" id="GO:0003924">
    <property type="term" value="F:GTPase activity"/>
    <property type="evidence" value="ECO:0007669"/>
    <property type="project" value="InterPro"/>
</dbReference>
<protein>
    <submittedName>
        <fullName evidence="3">GTP-binding protein</fullName>
    </submittedName>
</protein>
<dbReference type="Gene3D" id="3.40.50.300">
    <property type="entry name" value="P-loop containing nucleotide triphosphate hydrolases"/>
    <property type="match status" value="1"/>
</dbReference>
<dbReference type="PRINTS" id="PR00449">
    <property type="entry name" value="RASTRNSFRMNG"/>
</dbReference>
<dbReference type="SMART" id="SM00173">
    <property type="entry name" value="RAS"/>
    <property type="match status" value="1"/>
</dbReference>
<name>A0A8T7LX98_9CHLR</name>
<dbReference type="SMART" id="SM00175">
    <property type="entry name" value="RAB"/>
    <property type="match status" value="1"/>
</dbReference>
<dbReference type="RefSeq" id="WP_341469264.1">
    <property type="nucleotide sequence ID" value="NZ_CP128399.1"/>
</dbReference>
<dbReference type="SUPFAM" id="SSF52540">
    <property type="entry name" value="P-loop containing nucleoside triphosphate hydrolases"/>
    <property type="match status" value="1"/>
</dbReference>
<proteinExistence type="predicted"/>
<evidence type="ECO:0000313" key="5">
    <source>
        <dbReference type="Proteomes" id="UP000521676"/>
    </source>
</evidence>
<dbReference type="InterPro" id="IPR001806">
    <property type="entry name" value="Small_GTPase"/>
</dbReference>
<reference evidence="3 5" key="1">
    <citation type="submission" date="2020-06" db="EMBL/GenBank/DDBJ databases">
        <title>Anoxygenic phototrophic Chloroflexota member uses a Type I reaction center.</title>
        <authorList>
            <person name="Tsuji J.M."/>
            <person name="Shaw N.A."/>
            <person name="Nagashima S."/>
            <person name="Venkiteswaran J."/>
            <person name="Schiff S.L."/>
            <person name="Hanada S."/>
            <person name="Tank M."/>
            <person name="Neufeld J.D."/>
        </authorList>
    </citation>
    <scope>NUCLEOTIDE SEQUENCE [LARGE SCALE GENOMIC DNA]</scope>
    <source>
        <strain evidence="3">L227-S17</strain>
    </source>
</reference>
<evidence type="ECO:0000313" key="3">
    <source>
        <dbReference type="EMBL" id="NWJ45497.1"/>
    </source>
</evidence>
<dbReference type="CDD" id="cd00154">
    <property type="entry name" value="Rab"/>
    <property type="match status" value="1"/>
</dbReference>
<dbReference type="NCBIfam" id="TIGR00231">
    <property type="entry name" value="small_GTP"/>
    <property type="match status" value="1"/>
</dbReference>
<dbReference type="EMBL" id="JACATZ010000001">
    <property type="protein sequence ID" value="NWJ45497.1"/>
    <property type="molecule type" value="Genomic_DNA"/>
</dbReference>
<gene>
    <name evidence="3" type="ORF">HXX08_06435</name>
    <name evidence="4" type="ORF">OZ401_000635</name>
</gene>
<dbReference type="Proteomes" id="UP000521676">
    <property type="component" value="Unassembled WGS sequence"/>
</dbReference>
<keyword evidence="6" id="KW-1185">Reference proteome</keyword>
<keyword evidence="1" id="KW-0547">Nucleotide-binding</keyword>
<dbReference type="Pfam" id="PF00071">
    <property type="entry name" value="Ras"/>
    <property type="match status" value="1"/>
</dbReference>
<accession>A0A8T7LX98</accession>
<keyword evidence="2" id="KW-0342">GTP-binding</keyword>
<reference evidence="4" key="2">
    <citation type="journal article" date="2024" name="Nature">
        <title>Anoxygenic phototroph of the Chloroflexota uses a type I reaction centre.</title>
        <authorList>
            <person name="Tsuji J.M."/>
            <person name="Shaw N.A."/>
            <person name="Nagashima S."/>
            <person name="Venkiteswaran J.J."/>
            <person name="Schiff S.L."/>
            <person name="Watanabe T."/>
            <person name="Fukui M."/>
            <person name="Hanada S."/>
            <person name="Tank M."/>
            <person name="Neufeld J.D."/>
        </authorList>
    </citation>
    <scope>NUCLEOTIDE SEQUENCE</scope>
    <source>
        <strain evidence="4">L227-S17</strain>
    </source>
</reference>
<evidence type="ECO:0000313" key="4">
    <source>
        <dbReference type="EMBL" id="WJW67370.1"/>
    </source>
</evidence>
<dbReference type="AlphaFoldDB" id="A0A8T7LX98"/>
<dbReference type="PROSITE" id="PS51419">
    <property type="entry name" value="RAB"/>
    <property type="match status" value="1"/>
</dbReference>
<dbReference type="InterPro" id="IPR027417">
    <property type="entry name" value="P-loop_NTPase"/>
</dbReference>
<dbReference type="SMART" id="SM00174">
    <property type="entry name" value="RHO"/>
    <property type="match status" value="1"/>
</dbReference>
<dbReference type="GO" id="GO:0005525">
    <property type="term" value="F:GTP binding"/>
    <property type="evidence" value="ECO:0007669"/>
    <property type="project" value="UniProtKB-KW"/>
</dbReference>
<evidence type="ECO:0000256" key="2">
    <source>
        <dbReference type="ARBA" id="ARBA00023134"/>
    </source>
</evidence>
<organism evidence="3 5">
    <name type="scientific">Candidatus Chlorohelix allophototropha</name>
    <dbReference type="NCBI Taxonomy" id="3003348"/>
    <lineage>
        <taxon>Bacteria</taxon>
        <taxon>Bacillati</taxon>
        <taxon>Chloroflexota</taxon>
        <taxon>Chloroflexia</taxon>
        <taxon>Candidatus Chloroheliales</taxon>
        <taxon>Candidatus Chloroheliaceae</taxon>
        <taxon>Candidatus Chlorohelix</taxon>
    </lineage>
</organism>